<gene>
    <name evidence="1" type="ORF">Pint_26882</name>
</gene>
<accession>A0ACC0YQI1</accession>
<protein>
    <submittedName>
        <fullName evidence="1">Uncharacterized protein</fullName>
    </submittedName>
</protein>
<evidence type="ECO:0000313" key="1">
    <source>
        <dbReference type="EMBL" id="KAJ0040732.1"/>
    </source>
</evidence>
<sequence length="138" mass="15365">MLDFGDELTIETFKIPWLIWIQILILLLLIVLLYCFSLFSSDLDTSNSHVKNSSLASPSSPSSSVSTDSAHHEKQPALKFNSTVTRRFQPSQVGGSQSIKGEIARSTGRRIVGGEENTERDSRFKQYLLSSLPLFQAC</sequence>
<reference evidence="2" key="1">
    <citation type="journal article" date="2023" name="G3 (Bethesda)">
        <title>Genome assembly and association tests identify interacting loci associated with vigor, precocity, and sex in interspecific pistachio rootstocks.</title>
        <authorList>
            <person name="Palmer W."/>
            <person name="Jacygrad E."/>
            <person name="Sagayaradj S."/>
            <person name="Cavanaugh K."/>
            <person name="Han R."/>
            <person name="Bertier L."/>
            <person name="Beede B."/>
            <person name="Kafkas S."/>
            <person name="Golino D."/>
            <person name="Preece J."/>
            <person name="Michelmore R."/>
        </authorList>
    </citation>
    <scope>NUCLEOTIDE SEQUENCE [LARGE SCALE GENOMIC DNA]</scope>
</reference>
<proteinExistence type="predicted"/>
<comment type="caution">
    <text evidence="1">The sequence shown here is derived from an EMBL/GenBank/DDBJ whole genome shotgun (WGS) entry which is preliminary data.</text>
</comment>
<organism evidence="1 2">
    <name type="scientific">Pistacia integerrima</name>
    <dbReference type="NCBI Taxonomy" id="434235"/>
    <lineage>
        <taxon>Eukaryota</taxon>
        <taxon>Viridiplantae</taxon>
        <taxon>Streptophyta</taxon>
        <taxon>Embryophyta</taxon>
        <taxon>Tracheophyta</taxon>
        <taxon>Spermatophyta</taxon>
        <taxon>Magnoliopsida</taxon>
        <taxon>eudicotyledons</taxon>
        <taxon>Gunneridae</taxon>
        <taxon>Pentapetalae</taxon>
        <taxon>rosids</taxon>
        <taxon>malvids</taxon>
        <taxon>Sapindales</taxon>
        <taxon>Anacardiaceae</taxon>
        <taxon>Pistacia</taxon>
    </lineage>
</organism>
<dbReference type="EMBL" id="CM047740">
    <property type="protein sequence ID" value="KAJ0040732.1"/>
    <property type="molecule type" value="Genomic_DNA"/>
</dbReference>
<name>A0ACC0YQI1_9ROSI</name>
<dbReference type="Proteomes" id="UP001163603">
    <property type="component" value="Chromosome 5"/>
</dbReference>
<keyword evidence="2" id="KW-1185">Reference proteome</keyword>
<evidence type="ECO:0000313" key="2">
    <source>
        <dbReference type="Proteomes" id="UP001163603"/>
    </source>
</evidence>